<dbReference type="EMBL" id="JBHTMB010000006">
    <property type="protein sequence ID" value="MFD1231757.1"/>
    <property type="molecule type" value="Genomic_DNA"/>
</dbReference>
<protein>
    <recommendedName>
        <fullName evidence="3">NmrA-like family protein</fullName>
    </recommendedName>
</protein>
<keyword evidence="2" id="KW-1185">Reference proteome</keyword>
<name>A0ABW3V9D9_9PSEU</name>
<evidence type="ECO:0008006" key="3">
    <source>
        <dbReference type="Google" id="ProtNLM"/>
    </source>
</evidence>
<evidence type="ECO:0000313" key="2">
    <source>
        <dbReference type="Proteomes" id="UP001597182"/>
    </source>
</evidence>
<dbReference type="RefSeq" id="WP_346093497.1">
    <property type="nucleotide sequence ID" value="NZ_BAABKS010000080.1"/>
</dbReference>
<accession>A0ABW3V9D9</accession>
<evidence type="ECO:0000313" key="1">
    <source>
        <dbReference type="EMBL" id="MFD1231757.1"/>
    </source>
</evidence>
<proteinExistence type="predicted"/>
<dbReference type="Proteomes" id="UP001597182">
    <property type="component" value="Unassembled WGS sequence"/>
</dbReference>
<sequence length="95" mass="10327">MDIAADELTAPEIASAIAAATGRAVRYERIPLDEVRAQDPRRAAAIARMWAPDRPAAELQTCRATIPDLTGFRAWLDTPGVTEAFTTYLSEAEPI</sequence>
<dbReference type="InterPro" id="IPR036291">
    <property type="entry name" value="NAD(P)-bd_dom_sf"/>
</dbReference>
<dbReference type="Gene3D" id="3.90.25.10">
    <property type="entry name" value="UDP-galactose 4-epimerase, domain 1"/>
    <property type="match status" value="1"/>
</dbReference>
<reference evidence="2" key="1">
    <citation type="journal article" date="2019" name="Int. J. Syst. Evol. Microbiol.">
        <title>The Global Catalogue of Microorganisms (GCM) 10K type strain sequencing project: providing services to taxonomists for standard genome sequencing and annotation.</title>
        <authorList>
            <consortium name="The Broad Institute Genomics Platform"/>
            <consortium name="The Broad Institute Genome Sequencing Center for Infectious Disease"/>
            <person name="Wu L."/>
            <person name="Ma J."/>
        </authorList>
    </citation>
    <scope>NUCLEOTIDE SEQUENCE [LARGE SCALE GENOMIC DNA]</scope>
    <source>
        <strain evidence="2">CCUG 49018</strain>
    </source>
</reference>
<gene>
    <name evidence="1" type="ORF">ACFQ34_00510</name>
</gene>
<organism evidence="1 2">
    <name type="scientific">Pseudonocardia benzenivorans</name>
    <dbReference type="NCBI Taxonomy" id="228005"/>
    <lineage>
        <taxon>Bacteria</taxon>
        <taxon>Bacillati</taxon>
        <taxon>Actinomycetota</taxon>
        <taxon>Actinomycetes</taxon>
        <taxon>Pseudonocardiales</taxon>
        <taxon>Pseudonocardiaceae</taxon>
        <taxon>Pseudonocardia</taxon>
    </lineage>
</organism>
<dbReference type="SUPFAM" id="SSF51735">
    <property type="entry name" value="NAD(P)-binding Rossmann-fold domains"/>
    <property type="match status" value="1"/>
</dbReference>
<dbReference type="Gene3D" id="3.40.50.720">
    <property type="entry name" value="NAD(P)-binding Rossmann-like Domain"/>
    <property type="match status" value="1"/>
</dbReference>
<comment type="caution">
    <text evidence="1">The sequence shown here is derived from an EMBL/GenBank/DDBJ whole genome shotgun (WGS) entry which is preliminary data.</text>
</comment>